<dbReference type="Gene3D" id="3.30.70.100">
    <property type="match status" value="1"/>
</dbReference>
<protein>
    <submittedName>
        <fullName evidence="3">Uncharacterized membrane protein YgaE (UPF0421/DUF939 family)</fullName>
    </submittedName>
</protein>
<dbReference type="PANTHER" id="PTHR37832:SF1">
    <property type="entry name" value="STRESS-RESPONSE A_B BARREL DOMAIN-CONTAINING PROTEIN"/>
    <property type="match status" value="1"/>
</dbReference>
<dbReference type="PANTHER" id="PTHR37832">
    <property type="entry name" value="BLL2683 PROTEIN"/>
    <property type="match status" value="1"/>
</dbReference>
<name>A0ABT9UTU9_9FIRM</name>
<gene>
    <name evidence="3" type="ORF">J2S18_001658</name>
</gene>
<dbReference type="EMBL" id="JAUSUF010000004">
    <property type="protein sequence ID" value="MDQ0149727.1"/>
    <property type="molecule type" value="Genomic_DNA"/>
</dbReference>
<dbReference type="SUPFAM" id="SSF54909">
    <property type="entry name" value="Dimeric alpha+beta barrel"/>
    <property type="match status" value="1"/>
</dbReference>
<dbReference type="Proteomes" id="UP001228504">
    <property type="component" value="Unassembled WGS sequence"/>
</dbReference>
<proteinExistence type="predicted"/>
<evidence type="ECO:0000313" key="3">
    <source>
        <dbReference type="EMBL" id="MDQ0149727.1"/>
    </source>
</evidence>
<evidence type="ECO:0000313" key="4">
    <source>
        <dbReference type="Proteomes" id="UP001228504"/>
    </source>
</evidence>
<keyword evidence="1" id="KW-0175">Coiled coil</keyword>
<evidence type="ECO:0000259" key="2">
    <source>
        <dbReference type="PROSITE" id="PS51502"/>
    </source>
</evidence>
<evidence type="ECO:0000256" key="1">
    <source>
        <dbReference type="SAM" id="Coils"/>
    </source>
</evidence>
<feature type="coiled-coil region" evidence="1">
    <location>
        <begin position="9"/>
        <end position="39"/>
    </location>
</feature>
<dbReference type="Pfam" id="PF07876">
    <property type="entry name" value="Dabb"/>
    <property type="match status" value="1"/>
</dbReference>
<organism evidence="3 4">
    <name type="scientific">Eubacterium multiforme</name>
    <dbReference type="NCBI Taxonomy" id="83339"/>
    <lineage>
        <taxon>Bacteria</taxon>
        <taxon>Bacillati</taxon>
        <taxon>Bacillota</taxon>
        <taxon>Clostridia</taxon>
        <taxon>Eubacteriales</taxon>
        <taxon>Eubacteriaceae</taxon>
        <taxon>Eubacterium</taxon>
    </lineage>
</organism>
<comment type="caution">
    <text evidence="3">The sequence shown here is derived from an EMBL/GenBank/DDBJ whole genome shotgun (WGS) entry which is preliminary data.</text>
</comment>
<reference evidence="3 4" key="1">
    <citation type="submission" date="2023-07" db="EMBL/GenBank/DDBJ databases">
        <title>Genomic Encyclopedia of Type Strains, Phase IV (KMG-IV): sequencing the most valuable type-strain genomes for metagenomic binning, comparative biology and taxonomic classification.</title>
        <authorList>
            <person name="Goeker M."/>
        </authorList>
    </citation>
    <scope>NUCLEOTIDE SEQUENCE [LARGE SCALE GENOMIC DNA]</scope>
    <source>
        <strain evidence="3 4">DSM 20694</strain>
    </source>
</reference>
<dbReference type="InterPro" id="IPR011008">
    <property type="entry name" value="Dimeric_a/b-barrel"/>
</dbReference>
<sequence length="96" mass="11185">MIKHIVMWNLKEENKLENAKKLKASLEGLKEEINEIKEIEVGININNSDASMDVILYSVFNTLEDLDIYQNHPKHLKVKEFVKNISTDRKVVDFEA</sequence>
<accession>A0ABT9UTU9</accession>
<dbReference type="PROSITE" id="PS51502">
    <property type="entry name" value="S_R_A_B_BARREL"/>
    <property type="match status" value="1"/>
</dbReference>
<dbReference type="SMART" id="SM00886">
    <property type="entry name" value="Dabb"/>
    <property type="match status" value="1"/>
</dbReference>
<dbReference type="InterPro" id="IPR013097">
    <property type="entry name" value="Dabb"/>
</dbReference>
<keyword evidence="4" id="KW-1185">Reference proteome</keyword>
<dbReference type="RefSeq" id="WP_307485533.1">
    <property type="nucleotide sequence ID" value="NZ_JAUSUF010000004.1"/>
</dbReference>
<feature type="domain" description="Stress-response A/B barrel" evidence="2">
    <location>
        <begin position="2"/>
        <end position="94"/>
    </location>
</feature>